<evidence type="ECO:0000259" key="2">
    <source>
        <dbReference type="Pfam" id="PF13360"/>
    </source>
</evidence>
<dbReference type="Pfam" id="PF13360">
    <property type="entry name" value="PQQ_2"/>
    <property type="match status" value="1"/>
</dbReference>
<feature type="domain" description="Pyrrolo-quinoline quinone repeat" evidence="2">
    <location>
        <begin position="161"/>
        <end position="276"/>
    </location>
</feature>
<name>A0AAD9L2C0_RIDPI</name>
<dbReference type="EMBL" id="JAODUO010000397">
    <property type="protein sequence ID" value="KAK2181457.1"/>
    <property type="molecule type" value="Genomic_DNA"/>
</dbReference>
<feature type="compositionally biased region" description="Basic and acidic residues" evidence="1">
    <location>
        <begin position="31"/>
        <end position="46"/>
    </location>
</feature>
<reference evidence="3" key="1">
    <citation type="journal article" date="2023" name="Mol. Biol. Evol.">
        <title>Third-Generation Sequencing Reveals the Adaptive Role of the Epigenome in Three Deep-Sea Polychaetes.</title>
        <authorList>
            <person name="Perez M."/>
            <person name="Aroh O."/>
            <person name="Sun Y."/>
            <person name="Lan Y."/>
            <person name="Juniper S.K."/>
            <person name="Young C.R."/>
            <person name="Angers B."/>
            <person name="Qian P.Y."/>
        </authorList>
    </citation>
    <scope>NUCLEOTIDE SEQUENCE</scope>
    <source>
        <strain evidence="3">R07B-5</strain>
    </source>
</reference>
<proteinExistence type="predicted"/>
<evidence type="ECO:0000313" key="4">
    <source>
        <dbReference type="Proteomes" id="UP001209878"/>
    </source>
</evidence>
<keyword evidence="4" id="KW-1185">Reference proteome</keyword>
<dbReference type="Proteomes" id="UP001209878">
    <property type="component" value="Unassembled WGS sequence"/>
</dbReference>
<feature type="compositionally biased region" description="Polar residues" evidence="1">
    <location>
        <begin position="475"/>
        <end position="487"/>
    </location>
</feature>
<gene>
    <name evidence="3" type="ORF">NP493_397g02018</name>
</gene>
<dbReference type="InterPro" id="IPR002372">
    <property type="entry name" value="PQQ_rpt_dom"/>
</dbReference>
<comment type="caution">
    <text evidence="3">The sequence shown here is derived from an EMBL/GenBank/DDBJ whole genome shotgun (WGS) entry which is preliminary data.</text>
</comment>
<feature type="region of interest" description="Disordered" evidence="1">
    <location>
        <begin position="467"/>
        <end position="497"/>
    </location>
</feature>
<dbReference type="SUPFAM" id="SSF50998">
    <property type="entry name" value="Quinoprotein alcohol dehydrogenase-like"/>
    <property type="match status" value="1"/>
</dbReference>
<evidence type="ECO:0000313" key="3">
    <source>
        <dbReference type="EMBL" id="KAK2181457.1"/>
    </source>
</evidence>
<dbReference type="InterPro" id="IPR015943">
    <property type="entry name" value="WD40/YVTN_repeat-like_dom_sf"/>
</dbReference>
<organism evidence="3 4">
    <name type="scientific">Ridgeia piscesae</name>
    <name type="common">Tubeworm</name>
    <dbReference type="NCBI Taxonomy" id="27915"/>
    <lineage>
        <taxon>Eukaryota</taxon>
        <taxon>Metazoa</taxon>
        <taxon>Spiralia</taxon>
        <taxon>Lophotrochozoa</taxon>
        <taxon>Annelida</taxon>
        <taxon>Polychaeta</taxon>
        <taxon>Sedentaria</taxon>
        <taxon>Canalipalpata</taxon>
        <taxon>Sabellida</taxon>
        <taxon>Siboglinidae</taxon>
        <taxon>Ridgeia</taxon>
    </lineage>
</organism>
<feature type="region of interest" description="Disordered" evidence="1">
    <location>
        <begin position="15"/>
        <end position="46"/>
    </location>
</feature>
<evidence type="ECO:0000256" key="1">
    <source>
        <dbReference type="SAM" id="MobiDB-lite"/>
    </source>
</evidence>
<protein>
    <recommendedName>
        <fullName evidence="2">Pyrrolo-quinoline quinone repeat domain-containing protein</fullName>
    </recommendedName>
</protein>
<accession>A0AAD9L2C0</accession>
<dbReference type="AlphaFoldDB" id="A0AAD9L2C0"/>
<dbReference type="InterPro" id="IPR011047">
    <property type="entry name" value="Quinoprotein_ADH-like_sf"/>
</dbReference>
<dbReference type="Gene3D" id="2.130.10.10">
    <property type="entry name" value="YVTN repeat-like/Quinoprotein amine dehydrogenase"/>
    <property type="match status" value="1"/>
</dbReference>
<sequence>MATANVVLSENIHSDVDADKPVSPVKHQEKRKATDEILPGKENGEPRLKRQRINRELSAKYGANFLAPVLWTADAMTEGTGLFVDETRCIVGTRDGRVIELDHDGKFVRQFRLEGEVGGVLVDGASLYAWCHARNSYDTWKGALYDLTDEVPRKLFNLHEFGEKVLHAAMVDGCLALGDDKGNVAFLGCCGQLLWTKEQTEGNGRFFAADKSGVYFAHHKVLRRYNLDSGDIVWQHSVASDRFSSIKSGAMDEDHVYIEVCGRVRQLDKETGQLKAEFAPVRHRAEGVCVGNGLLVTGSCPTVLFDLETAQEAWRLDFSGRLSDATMKLHKSGKLFVFWDKVYCINVTSHGIQRALGGTSTRTFEREVPDLPKRNQDGAATPQQTTSVDGAVMVTCTEEDGKVVVRSTSAGYNTEWPVSFPVDLARAGRRYAVQRLTASERGSFYSVFGTIKSLNVDDIETAPDTAENLDEEHIQGSTWRTGEQGNSYYKGRRRGRT</sequence>